<dbReference type="AlphaFoldDB" id="A0A5B9W5M7"/>
<dbReference type="InterPro" id="IPR000719">
    <property type="entry name" value="Prot_kinase_dom"/>
</dbReference>
<dbReference type="SMART" id="SM00220">
    <property type="entry name" value="S_TKc"/>
    <property type="match status" value="1"/>
</dbReference>
<keyword evidence="4 5" id="KW-0067">ATP-binding</keyword>
<dbReference type="Gene3D" id="1.10.510.10">
    <property type="entry name" value="Transferase(Phosphotransferase) domain 1"/>
    <property type="match status" value="1"/>
</dbReference>
<dbReference type="PANTHER" id="PTHR43289">
    <property type="entry name" value="MITOGEN-ACTIVATED PROTEIN KINASE KINASE KINASE 20-RELATED"/>
    <property type="match status" value="1"/>
</dbReference>
<dbReference type="PROSITE" id="PS00107">
    <property type="entry name" value="PROTEIN_KINASE_ATP"/>
    <property type="match status" value="1"/>
</dbReference>
<keyword evidence="2 5" id="KW-0547">Nucleotide-binding</keyword>
<evidence type="ECO:0000313" key="8">
    <source>
        <dbReference type="EMBL" id="QEH35280.1"/>
    </source>
</evidence>
<protein>
    <submittedName>
        <fullName evidence="8">Serine/threonine-protein kinase PrkC</fullName>
        <ecNumber evidence="8">2.7.11.1</ecNumber>
    </submittedName>
</protein>
<dbReference type="SUPFAM" id="SSF56112">
    <property type="entry name" value="Protein kinase-like (PK-like)"/>
    <property type="match status" value="1"/>
</dbReference>
<dbReference type="PANTHER" id="PTHR43289:SF6">
    <property type="entry name" value="SERINE_THREONINE-PROTEIN KINASE NEKL-3"/>
    <property type="match status" value="1"/>
</dbReference>
<feature type="binding site" evidence="5">
    <location>
        <position position="193"/>
    </location>
    <ligand>
        <name>ATP</name>
        <dbReference type="ChEBI" id="CHEBI:30616"/>
    </ligand>
</feature>
<feature type="region of interest" description="Disordered" evidence="6">
    <location>
        <begin position="131"/>
        <end position="155"/>
    </location>
</feature>
<dbReference type="Gene3D" id="3.30.200.20">
    <property type="entry name" value="Phosphorylase Kinase, domain 1"/>
    <property type="match status" value="1"/>
</dbReference>
<dbReference type="InterPro" id="IPR017441">
    <property type="entry name" value="Protein_kinase_ATP_BS"/>
</dbReference>
<evidence type="ECO:0000256" key="1">
    <source>
        <dbReference type="ARBA" id="ARBA00022679"/>
    </source>
</evidence>
<dbReference type="Pfam" id="PF00069">
    <property type="entry name" value="Pkinase"/>
    <property type="match status" value="1"/>
</dbReference>
<gene>
    <name evidence="8" type="primary">prkC_34</name>
    <name evidence="8" type="ORF">OJF2_38280</name>
</gene>
<keyword evidence="3 8" id="KW-0418">Kinase</keyword>
<accession>A0A5B9W5M7</accession>
<dbReference type="PROSITE" id="PS50011">
    <property type="entry name" value="PROTEIN_KINASE_DOM"/>
    <property type="match status" value="1"/>
</dbReference>
<feature type="domain" description="Protein kinase" evidence="7">
    <location>
        <begin position="164"/>
        <end position="425"/>
    </location>
</feature>
<reference evidence="8 9" key="1">
    <citation type="submission" date="2019-08" db="EMBL/GenBank/DDBJ databases">
        <title>Deep-cultivation of Planctomycetes and their phenomic and genomic characterization uncovers novel biology.</title>
        <authorList>
            <person name="Wiegand S."/>
            <person name="Jogler M."/>
            <person name="Boedeker C."/>
            <person name="Pinto D."/>
            <person name="Vollmers J."/>
            <person name="Rivas-Marin E."/>
            <person name="Kohn T."/>
            <person name="Peeters S.H."/>
            <person name="Heuer A."/>
            <person name="Rast P."/>
            <person name="Oberbeckmann S."/>
            <person name="Bunk B."/>
            <person name="Jeske O."/>
            <person name="Meyerdierks A."/>
            <person name="Storesund J.E."/>
            <person name="Kallscheuer N."/>
            <person name="Luecker S."/>
            <person name="Lage O.M."/>
            <person name="Pohl T."/>
            <person name="Merkel B.J."/>
            <person name="Hornburger P."/>
            <person name="Mueller R.-W."/>
            <person name="Bruemmer F."/>
            <person name="Labrenz M."/>
            <person name="Spormann A.M."/>
            <person name="Op den Camp H."/>
            <person name="Overmann J."/>
            <person name="Amann R."/>
            <person name="Jetten M.S.M."/>
            <person name="Mascher T."/>
            <person name="Medema M.H."/>
            <person name="Devos D.P."/>
            <person name="Kaster A.-K."/>
            <person name="Ovreas L."/>
            <person name="Rohde M."/>
            <person name="Galperin M.Y."/>
            <person name="Jogler C."/>
        </authorList>
    </citation>
    <scope>NUCLEOTIDE SEQUENCE [LARGE SCALE GENOMIC DNA]</scope>
    <source>
        <strain evidence="8 9">OJF2</strain>
    </source>
</reference>
<keyword evidence="1 8" id="KW-0808">Transferase</keyword>
<proteinExistence type="predicted"/>
<evidence type="ECO:0000256" key="4">
    <source>
        <dbReference type="ARBA" id="ARBA00022840"/>
    </source>
</evidence>
<dbReference type="RefSeq" id="WP_168221904.1">
    <property type="nucleotide sequence ID" value="NZ_CP042997.1"/>
</dbReference>
<evidence type="ECO:0000256" key="5">
    <source>
        <dbReference type="PROSITE-ProRule" id="PRU10141"/>
    </source>
</evidence>
<dbReference type="GO" id="GO:0005524">
    <property type="term" value="F:ATP binding"/>
    <property type="evidence" value="ECO:0007669"/>
    <property type="project" value="UniProtKB-UniRule"/>
</dbReference>
<feature type="compositionally biased region" description="Basic and acidic residues" evidence="6">
    <location>
        <begin position="135"/>
        <end position="149"/>
    </location>
</feature>
<name>A0A5B9W5M7_9BACT</name>
<dbReference type="EMBL" id="CP042997">
    <property type="protein sequence ID" value="QEH35280.1"/>
    <property type="molecule type" value="Genomic_DNA"/>
</dbReference>
<feature type="region of interest" description="Disordered" evidence="6">
    <location>
        <begin position="63"/>
        <end position="90"/>
    </location>
</feature>
<evidence type="ECO:0000256" key="6">
    <source>
        <dbReference type="SAM" id="MobiDB-lite"/>
    </source>
</evidence>
<dbReference type="EC" id="2.7.11.1" evidence="8"/>
<keyword evidence="9" id="KW-1185">Reference proteome</keyword>
<dbReference type="CDD" id="cd14014">
    <property type="entry name" value="STKc_PknB_like"/>
    <property type="match status" value="1"/>
</dbReference>
<evidence type="ECO:0000313" key="9">
    <source>
        <dbReference type="Proteomes" id="UP000324233"/>
    </source>
</evidence>
<dbReference type="InterPro" id="IPR011009">
    <property type="entry name" value="Kinase-like_dom_sf"/>
</dbReference>
<sequence length="443" mass="47104">MAAMVQCPNRMCGRTTVLGEDPLGRIFRCPRCLTKLPAAGAGASDSGWTTVLGPLPRRWSPVARRGAATDPAGDAAGARPAPASPGPDSGEFLAFAFGARAEESWTPGPGPGLGHGHGLALELQESGEVYIGPLGRDDRDPGRGPDPGRDGSGAIAAVPRLGRFELIEVLGEGHHATVHRAFDPLLRRQVALKLPREEVAPSSRGVDRFLAEARVLARLRHPRIVPIYEAGREGDRPYIAMALVEGQSLAERMAAGPVPFATAAAVVAELAEALAHAHDRGIVHRDVKPANVRIDREGQVYLMDFGIAYHPESGEVPLPPGRILGTPAYLAPEQARGGQDGALPASDQYSLGAVLYELLCGRPPFHGPPTYVLFHAIHHQPPSARTVAPEVPRALASICQKAMAKRPERRYPSCRALAADLRRWIGGGPPPPRRRWAGLLGGN</sequence>
<dbReference type="Proteomes" id="UP000324233">
    <property type="component" value="Chromosome"/>
</dbReference>
<dbReference type="CDD" id="cd20335">
    <property type="entry name" value="BRcat_RBR"/>
    <property type="match status" value="1"/>
</dbReference>
<organism evidence="8 9">
    <name type="scientific">Aquisphaera giovannonii</name>
    <dbReference type="NCBI Taxonomy" id="406548"/>
    <lineage>
        <taxon>Bacteria</taxon>
        <taxon>Pseudomonadati</taxon>
        <taxon>Planctomycetota</taxon>
        <taxon>Planctomycetia</taxon>
        <taxon>Isosphaerales</taxon>
        <taxon>Isosphaeraceae</taxon>
        <taxon>Aquisphaera</taxon>
    </lineage>
</organism>
<evidence type="ECO:0000259" key="7">
    <source>
        <dbReference type="PROSITE" id="PS50011"/>
    </source>
</evidence>
<evidence type="ECO:0000256" key="2">
    <source>
        <dbReference type="ARBA" id="ARBA00022741"/>
    </source>
</evidence>
<dbReference type="GO" id="GO:0004674">
    <property type="term" value="F:protein serine/threonine kinase activity"/>
    <property type="evidence" value="ECO:0007669"/>
    <property type="project" value="UniProtKB-EC"/>
</dbReference>
<evidence type="ECO:0000256" key="3">
    <source>
        <dbReference type="ARBA" id="ARBA00022777"/>
    </source>
</evidence>
<dbReference type="KEGG" id="agv:OJF2_38280"/>